<dbReference type="RefSeq" id="WP_120722878.1">
    <property type="nucleotide sequence ID" value="NZ_CP032698.1"/>
</dbReference>
<proteinExistence type="predicted"/>
<feature type="compositionally biased region" description="Low complexity" evidence="1">
    <location>
        <begin position="34"/>
        <end position="43"/>
    </location>
</feature>
<evidence type="ECO:0000256" key="1">
    <source>
        <dbReference type="SAM" id="MobiDB-lite"/>
    </source>
</evidence>
<keyword evidence="2" id="KW-0732">Signal</keyword>
<dbReference type="AlphaFoldDB" id="A0A387HN70"/>
<reference evidence="3 4" key="1">
    <citation type="submission" date="2018-10" db="EMBL/GenBank/DDBJ databases">
        <title>Relationship between Morphology and Antimicrobial Activity in Streptomyces.</title>
        <authorList>
            <person name="Kang H.J."/>
            <person name="Kim S.B."/>
        </authorList>
    </citation>
    <scope>NUCLEOTIDE SEQUENCE [LARGE SCALE GENOMIC DNA]</scope>
    <source>
        <strain evidence="3 4">BH38</strain>
    </source>
</reference>
<evidence type="ECO:0000313" key="4">
    <source>
        <dbReference type="Proteomes" id="UP000271554"/>
    </source>
</evidence>
<keyword evidence="4" id="KW-1185">Reference proteome</keyword>
<gene>
    <name evidence="3" type="ORF">DWB77_04432</name>
</gene>
<dbReference type="Proteomes" id="UP000271554">
    <property type="component" value="Chromosome"/>
</dbReference>
<protein>
    <submittedName>
        <fullName evidence="3">Uncharacterized protein</fullName>
    </submittedName>
</protein>
<dbReference type="KEGG" id="shun:DWB77_04432"/>
<name>A0A387HN70_9ACTN</name>
<dbReference type="OrthoDB" id="9856785at2"/>
<feature type="signal peptide" evidence="2">
    <location>
        <begin position="1"/>
        <end position="40"/>
    </location>
</feature>
<evidence type="ECO:0000313" key="3">
    <source>
        <dbReference type="EMBL" id="AYG82262.1"/>
    </source>
</evidence>
<evidence type="ECO:0000256" key="2">
    <source>
        <dbReference type="SAM" id="SignalP"/>
    </source>
</evidence>
<feature type="region of interest" description="Disordered" evidence="1">
    <location>
        <begin position="34"/>
        <end position="156"/>
    </location>
</feature>
<dbReference type="EMBL" id="CP032698">
    <property type="protein sequence ID" value="AYG82262.1"/>
    <property type="molecule type" value="Genomic_DNA"/>
</dbReference>
<organism evidence="3 4">
    <name type="scientific">Streptomyces hundungensis</name>
    <dbReference type="NCBI Taxonomy" id="1077946"/>
    <lineage>
        <taxon>Bacteria</taxon>
        <taxon>Bacillati</taxon>
        <taxon>Actinomycetota</taxon>
        <taxon>Actinomycetes</taxon>
        <taxon>Kitasatosporales</taxon>
        <taxon>Streptomycetaceae</taxon>
        <taxon>Streptomyces</taxon>
    </lineage>
</organism>
<feature type="compositionally biased region" description="Basic and acidic residues" evidence="1">
    <location>
        <begin position="103"/>
        <end position="127"/>
    </location>
</feature>
<feature type="compositionally biased region" description="Basic and acidic residues" evidence="1">
    <location>
        <begin position="65"/>
        <end position="77"/>
    </location>
</feature>
<sequence>MTPPPTARTTHARRAPSARWFTAPLVALALLGTGAGPSAAAPADDAEHFQYVQSESEPAFTDPSARADELPPYDARDAQQAVDEMVMDEEEDAEGQHCPPTDDENRHENRNENRQGRYERWGPHRDAAYPADGIDGGGDGQDTAPVRDLDEPESLG</sequence>
<accession>A0A387HN70</accession>
<feature type="chain" id="PRO_5017423543" evidence="2">
    <location>
        <begin position="41"/>
        <end position="156"/>
    </location>
</feature>